<accession>A0ABD5SYY7</accession>
<comment type="caution">
    <text evidence="1">The sequence shown here is derived from an EMBL/GenBank/DDBJ whole genome shotgun (WGS) entry which is preliminary data.</text>
</comment>
<keyword evidence="2" id="KW-1185">Reference proteome</keyword>
<dbReference type="EMBL" id="JBHSWT010000012">
    <property type="protein sequence ID" value="MFC6770092.1"/>
    <property type="molecule type" value="Genomic_DNA"/>
</dbReference>
<gene>
    <name evidence="1" type="ORF">ACFQDD_00890</name>
</gene>
<evidence type="ECO:0008006" key="3">
    <source>
        <dbReference type="Google" id="ProtNLM"/>
    </source>
</evidence>
<sequence length="70" mass="7988">MREQTLDAIVDLVAEHEPVDAEDVPELLDEEIDTEEAAAYLTVAEERERVLKVNGRYWVMRVGPYSDAPE</sequence>
<dbReference type="Proteomes" id="UP001596274">
    <property type="component" value="Unassembled WGS sequence"/>
</dbReference>
<evidence type="ECO:0000313" key="1">
    <source>
        <dbReference type="EMBL" id="MFC6770092.1"/>
    </source>
</evidence>
<dbReference type="AlphaFoldDB" id="A0ABD5SYY7"/>
<proteinExistence type="predicted"/>
<reference evidence="1 2" key="1">
    <citation type="journal article" date="2019" name="Int. J. Syst. Evol. Microbiol.">
        <title>The Global Catalogue of Microorganisms (GCM) 10K type strain sequencing project: providing services to taxonomists for standard genome sequencing and annotation.</title>
        <authorList>
            <consortium name="The Broad Institute Genomics Platform"/>
            <consortium name="The Broad Institute Genome Sequencing Center for Infectious Disease"/>
            <person name="Wu L."/>
            <person name="Ma J."/>
        </authorList>
    </citation>
    <scope>NUCLEOTIDE SEQUENCE [LARGE SCALE GENOMIC DNA]</scope>
    <source>
        <strain evidence="1 2">PJ61</strain>
    </source>
</reference>
<organism evidence="1 2">
    <name type="scientific">Halorubrum pallidum</name>
    <dbReference type="NCBI Taxonomy" id="1526114"/>
    <lineage>
        <taxon>Archaea</taxon>
        <taxon>Methanobacteriati</taxon>
        <taxon>Methanobacteriota</taxon>
        <taxon>Stenosarchaea group</taxon>
        <taxon>Halobacteria</taxon>
        <taxon>Halobacteriales</taxon>
        <taxon>Haloferacaceae</taxon>
        <taxon>Halorubrum</taxon>
    </lineage>
</organism>
<protein>
    <recommendedName>
        <fullName evidence="3">MarR family transcriptional regulator</fullName>
    </recommendedName>
</protein>
<name>A0ABD5SYY7_9EURY</name>
<evidence type="ECO:0000313" key="2">
    <source>
        <dbReference type="Proteomes" id="UP001596274"/>
    </source>
</evidence>